<evidence type="ECO:0000256" key="1">
    <source>
        <dbReference type="ARBA" id="ARBA00004948"/>
    </source>
</evidence>
<evidence type="ECO:0000259" key="7">
    <source>
        <dbReference type="Pfam" id="PF08543"/>
    </source>
</evidence>
<organism evidence="8 9">
    <name type="scientific">candidate division TA06 bacterium DG_26</name>
    <dbReference type="NCBI Taxonomy" id="1703771"/>
    <lineage>
        <taxon>Bacteria</taxon>
        <taxon>Bacteria division TA06</taxon>
    </lineage>
</organism>
<comment type="caution">
    <text evidence="8">The sequence shown here is derived from an EMBL/GenBank/DDBJ whole genome shotgun (WGS) entry which is preliminary data.</text>
</comment>
<dbReference type="AlphaFoldDB" id="A0A0S7WMA3"/>
<evidence type="ECO:0000256" key="4">
    <source>
        <dbReference type="ARBA" id="ARBA00022741"/>
    </source>
</evidence>
<protein>
    <recommendedName>
        <fullName evidence="2">hydroxymethylpyrimidine kinase</fullName>
        <ecNumber evidence="2">2.7.1.49</ecNumber>
    </recommendedName>
</protein>
<dbReference type="PANTHER" id="PTHR20858">
    <property type="entry name" value="PHOSPHOMETHYLPYRIMIDINE KINASE"/>
    <property type="match status" value="1"/>
</dbReference>
<dbReference type="Gene3D" id="3.40.1190.20">
    <property type="match status" value="1"/>
</dbReference>
<keyword evidence="6" id="KW-0067">ATP-binding</keyword>
<comment type="pathway">
    <text evidence="1">Cofactor biosynthesis; thiamine diphosphate biosynthesis.</text>
</comment>
<evidence type="ECO:0000256" key="3">
    <source>
        <dbReference type="ARBA" id="ARBA00022679"/>
    </source>
</evidence>
<dbReference type="Proteomes" id="UP000051124">
    <property type="component" value="Unassembled WGS sequence"/>
</dbReference>
<dbReference type="GO" id="GO:0005829">
    <property type="term" value="C:cytosol"/>
    <property type="evidence" value="ECO:0007669"/>
    <property type="project" value="TreeGrafter"/>
</dbReference>
<sequence length="255" mass="27117">MRVCLTVAGSDSVAGAGIQADLRTFHHFGVYGVSVITSVTAQNTRGVEGVHNVPPEFIRAQLQSIFSDVRVDSVKLGMLSTKASVEAVAQGLAKHRATNVVIDPVMVAKGGAVLLDENARKELKATLLPLGKIVTPNIHEASWLSGEEIRTEEDMKHSAEIIHEFGVEWVLVKGGHLEGNVVDILYDGKEMESLGTDDGKWEEVHGTGCVLSAGIAACLAKGFGVRDAVLQARSYLARAVVDALKIGSGWKVIAV</sequence>
<accession>A0A0S7WMA3</accession>
<dbReference type="InterPro" id="IPR029056">
    <property type="entry name" value="Ribokinase-like"/>
</dbReference>
<evidence type="ECO:0000256" key="6">
    <source>
        <dbReference type="ARBA" id="ARBA00022840"/>
    </source>
</evidence>
<dbReference type="NCBIfam" id="TIGR00097">
    <property type="entry name" value="HMP-P_kinase"/>
    <property type="match status" value="1"/>
</dbReference>
<reference evidence="8 9" key="1">
    <citation type="journal article" date="2015" name="Microbiome">
        <title>Genomic resolution of linkages in carbon, nitrogen, and sulfur cycling among widespread estuary sediment bacteria.</title>
        <authorList>
            <person name="Baker B.J."/>
            <person name="Lazar C.S."/>
            <person name="Teske A.P."/>
            <person name="Dick G.J."/>
        </authorList>
    </citation>
    <scope>NUCLEOTIDE SEQUENCE [LARGE SCALE GENOMIC DNA]</scope>
    <source>
        <strain evidence="8">DG_26</strain>
    </source>
</reference>
<keyword evidence="5" id="KW-0418">Kinase</keyword>
<dbReference type="PATRIC" id="fig|1703771.3.peg.1237"/>
<dbReference type="PANTHER" id="PTHR20858:SF17">
    <property type="entry name" value="HYDROXYMETHYLPYRIMIDINE_PHOSPHOMETHYLPYRIMIDINE KINASE THI20-RELATED"/>
    <property type="match status" value="1"/>
</dbReference>
<feature type="domain" description="Pyridoxamine kinase/Phosphomethylpyrimidine kinase" evidence="7">
    <location>
        <begin position="11"/>
        <end position="250"/>
    </location>
</feature>
<dbReference type="InterPro" id="IPR004399">
    <property type="entry name" value="HMP/HMP-P_kinase_dom"/>
</dbReference>
<proteinExistence type="predicted"/>
<evidence type="ECO:0000313" key="9">
    <source>
        <dbReference type="Proteomes" id="UP000051124"/>
    </source>
</evidence>
<dbReference type="GO" id="GO:0008902">
    <property type="term" value="F:hydroxymethylpyrimidine kinase activity"/>
    <property type="evidence" value="ECO:0007669"/>
    <property type="project" value="UniProtKB-EC"/>
</dbReference>
<gene>
    <name evidence="8" type="ORF">AMJ40_00460</name>
</gene>
<dbReference type="CDD" id="cd01169">
    <property type="entry name" value="HMPP_kinase"/>
    <property type="match status" value="1"/>
</dbReference>
<dbReference type="EMBL" id="LIZT01000003">
    <property type="protein sequence ID" value="KPJ51310.1"/>
    <property type="molecule type" value="Genomic_DNA"/>
</dbReference>
<dbReference type="InterPro" id="IPR013749">
    <property type="entry name" value="PM/HMP-P_kinase-1"/>
</dbReference>
<dbReference type="FunFam" id="3.40.1190.20:FF:000003">
    <property type="entry name" value="Phosphomethylpyrimidine kinase ThiD"/>
    <property type="match status" value="1"/>
</dbReference>
<evidence type="ECO:0000256" key="2">
    <source>
        <dbReference type="ARBA" id="ARBA00012135"/>
    </source>
</evidence>
<dbReference type="GO" id="GO:0008972">
    <property type="term" value="F:phosphomethylpyrimidine kinase activity"/>
    <property type="evidence" value="ECO:0007669"/>
    <property type="project" value="InterPro"/>
</dbReference>
<keyword evidence="4" id="KW-0547">Nucleotide-binding</keyword>
<evidence type="ECO:0000256" key="5">
    <source>
        <dbReference type="ARBA" id="ARBA00022777"/>
    </source>
</evidence>
<dbReference type="EC" id="2.7.1.49" evidence="2"/>
<dbReference type="SUPFAM" id="SSF53613">
    <property type="entry name" value="Ribokinase-like"/>
    <property type="match status" value="1"/>
</dbReference>
<dbReference type="GO" id="GO:0009228">
    <property type="term" value="P:thiamine biosynthetic process"/>
    <property type="evidence" value="ECO:0007669"/>
    <property type="project" value="InterPro"/>
</dbReference>
<dbReference type="Pfam" id="PF08543">
    <property type="entry name" value="Phos_pyr_kin"/>
    <property type="match status" value="1"/>
</dbReference>
<name>A0A0S7WMA3_UNCT6</name>
<keyword evidence="3" id="KW-0808">Transferase</keyword>
<evidence type="ECO:0000313" key="8">
    <source>
        <dbReference type="EMBL" id="KPJ51310.1"/>
    </source>
</evidence>
<dbReference type="GO" id="GO:0005524">
    <property type="term" value="F:ATP binding"/>
    <property type="evidence" value="ECO:0007669"/>
    <property type="project" value="UniProtKB-KW"/>
</dbReference>